<sequence>MSCCRSCSSTRRRRWRGWCTGRSPVTCRLSGKKIKMGDLRTCLPVRRRRSGHHH</sequence>
<accession>A0A0A9FRR2</accession>
<dbReference type="AlphaFoldDB" id="A0A0A9FRR2"/>
<proteinExistence type="predicted"/>
<name>A0A0A9FRR2_ARUDO</name>
<evidence type="ECO:0000313" key="1">
    <source>
        <dbReference type="EMBL" id="JAE13006.1"/>
    </source>
</evidence>
<reference evidence="1" key="2">
    <citation type="journal article" date="2015" name="Data Brief">
        <title>Shoot transcriptome of the giant reed, Arundo donax.</title>
        <authorList>
            <person name="Barrero R.A."/>
            <person name="Guerrero F.D."/>
            <person name="Moolhuijzen P."/>
            <person name="Goolsby J.A."/>
            <person name="Tidwell J."/>
            <person name="Bellgard S.E."/>
            <person name="Bellgard M.I."/>
        </authorList>
    </citation>
    <scope>NUCLEOTIDE SEQUENCE</scope>
    <source>
        <tissue evidence="1">Shoot tissue taken approximately 20 cm above the soil surface</tissue>
    </source>
</reference>
<protein>
    <submittedName>
        <fullName evidence="1">Uncharacterized protein</fullName>
    </submittedName>
</protein>
<organism evidence="1">
    <name type="scientific">Arundo donax</name>
    <name type="common">Giant reed</name>
    <name type="synonym">Donax arundinaceus</name>
    <dbReference type="NCBI Taxonomy" id="35708"/>
    <lineage>
        <taxon>Eukaryota</taxon>
        <taxon>Viridiplantae</taxon>
        <taxon>Streptophyta</taxon>
        <taxon>Embryophyta</taxon>
        <taxon>Tracheophyta</taxon>
        <taxon>Spermatophyta</taxon>
        <taxon>Magnoliopsida</taxon>
        <taxon>Liliopsida</taxon>
        <taxon>Poales</taxon>
        <taxon>Poaceae</taxon>
        <taxon>PACMAD clade</taxon>
        <taxon>Arundinoideae</taxon>
        <taxon>Arundineae</taxon>
        <taxon>Arundo</taxon>
    </lineage>
</organism>
<reference evidence="1" key="1">
    <citation type="submission" date="2014-09" db="EMBL/GenBank/DDBJ databases">
        <authorList>
            <person name="Magalhaes I.L.F."/>
            <person name="Oliveira U."/>
            <person name="Santos F.R."/>
            <person name="Vidigal T.H.D.A."/>
            <person name="Brescovit A.D."/>
            <person name="Santos A.J."/>
        </authorList>
    </citation>
    <scope>NUCLEOTIDE SEQUENCE</scope>
    <source>
        <tissue evidence="1">Shoot tissue taken approximately 20 cm above the soil surface</tissue>
    </source>
</reference>
<dbReference type="EMBL" id="GBRH01184890">
    <property type="protein sequence ID" value="JAE13006.1"/>
    <property type="molecule type" value="Transcribed_RNA"/>
</dbReference>